<dbReference type="OrthoDB" id="9808609at2"/>
<dbReference type="GO" id="GO:0043022">
    <property type="term" value="F:ribosome binding"/>
    <property type="evidence" value="ECO:0007669"/>
    <property type="project" value="UniProtKB-UniRule"/>
</dbReference>
<protein>
    <recommendedName>
        <fullName evidence="12">Energy-dependent translational throttle protein EttA</fullName>
        <ecNumber evidence="12">3.6.1.-</ecNumber>
    </recommendedName>
    <alternativeName>
        <fullName evidence="12">Translational regulatory factor EttA</fullName>
    </alternativeName>
</protein>
<dbReference type="SMART" id="SM00382">
    <property type="entry name" value="AAA"/>
    <property type="match status" value="2"/>
</dbReference>
<keyword evidence="15" id="KW-1185">Reference proteome</keyword>
<gene>
    <name evidence="12" type="primary">ettA</name>
    <name evidence="14" type="ORF">SAMN06265370_1302</name>
</gene>
<dbReference type="GO" id="GO:0016887">
    <property type="term" value="F:ATP hydrolysis activity"/>
    <property type="evidence" value="ECO:0007669"/>
    <property type="project" value="UniProtKB-UniRule"/>
</dbReference>
<feature type="domain" description="ABC transporter" evidence="13">
    <location>
        <begin position="8"/>
        <end position="255"/>
    </location>
</feature>
<dbReference type="InterPro" id="IPR003593">
    <property type="entry name" value="AAA+_ATPase"/>
</dbReference>
<keyword evidence="2 12" id="KW-0963">Cytoplasm</keyword>
<keyword evidence="5 12" id="KW-0677">Repeat</keyword>
<dbReference type="GO" id="GO:0045900">
    <property type="term" value="P:negative regulation of translational elongation"/>
    <property type="evidence" value="ECO:0007669"/>
    <property type="project" value="UniProtKB-UniRule"/>
</dbReference>
<evidence type="ECO:0000256" key="2">
    <source>
        <dbReference type="ARBA" id="ARBA00022490"/>
    </source>
</evidence>
<keyword evidence="3 12" id="KW-0820">tRNA-binding</keyword>
<dbReference type="Pfam" id="PF12848">
    <property type="entry name" value="ABC_tran_Xtn"/>
    <property type="match status" value="1"/>
</dbReference>
<dbReference type="EMBL" id="FZNN01000030">
    <property type="protein sequence ID" value="SNR81597.1"/>
    <property type="molecule type" value="Genomic_DNA"/>
</dbReference>
<keyword evidence="6 12" id="KW-0547">Nucleotide-binding</keyword>
<comment type="function">
    <text evidence="12">A translation factor that gates the progression of the 70S ribosomal initiation complex (IC, containing tRNA(fMet) in the P-site) into the translation elongation cycle by using a mechanism sensitive to the ATP/ADP ratio. Binds to the 70S ribosome E-site where it modulates the state of the translating ribosome during subunit translocation. ATP hydrolysis probably frees it from the ribosome, which can enter the elongation phase.</text>
</comment>
<dbReference type="FunFam" id="3.40.50.300:FF:000183">
    <property type="entry name" value="ABC transporter ATP-binding protein yjjK"/>
    <property type="match status" value="1"/>
</dbReference>
<dbReference type="AlphaFoldDB" id="A0A238ZE19"/>
<dbReference type="RefSeq" id="WP_089273591.1">
    <property type="nucleotide sequence ID" value="NZ_FZNN01000030.1"/>
</dbReference>
<dbReference type="GO" id="GO:0000049">
    <property type="term" value="F:tRNA binding"/>
    <property type="evidence" value="ECO:0007669"/>
    <property type="project" value="UniProtKB-UniRule"/>
</dbReference>
<comment type="caution">
    <text evidence="12">Lacks conserved residue(s) required for the propagation of feature annotation.</text>
</comment>
<dbReference type="CDD" id="cd03221">
    <property type="entry name" value="ABCF_EF-3"/>
    <property type="match status" value="2"/>
</dbReference>
<comment type="domain">
    <text evidence="12">The arm domain is inserted in the first ABC transporter domain. Probably contacts ribosomal protein L1.</text>
</comment>
<evidence type="ECO:0000313" key="15">
    <source>
        <dbReference type="Proteomes" id="UP000198417"/>
    </source>
</evidence>
<evidence type="ECO:0000256" key="4">
    <source>
        <dbReference type="ARBA" id="ARBA00022730"/>
    </source>
</evidence>
<reference evidence="14 15" key="1">
    <citation type="submission" date="2017-06" db="EMBL/GenBank/DDBJ databases">
        <authorList>
            <person name="Kim H.J."/>
            <person name="Triplett B.A."/>
        </authorList>
    </citation>
    <scope>NUCLEOTIDE SEQUENCE [LARGE SCALE GENOMIC DNA]</scope>
    <source>
        <strain evidence="14 15">DSM 29052</strain>
    </source>
</reference>
<evidence type="ECO:0000256" key="8">
    <source>
        <dbReference type="ARBA" id="ARBA00022840"/>
    </source>
</evidence>
<comment type="domain">
    <text evidence="12">The P-site tRNA interaction motif (PtIM domain) probably interacts with the P-site tRNA(fMet) as well as the 23S rRNA.</text>
</comment>
<accession>A0A238ZE19</accession>
<dbReference type="InterPro" id="IPR032781">
    <property type="entry name" value="ABC_tran_Xtn"/>
</dbReference>
<keyword evidence="7 12" id="KW-0378">Hydrolase</keyword>
<comment type="subunit">
    <text evidence="12">Monomer. Probably contacts ribosomal proteins L1, L5, L33 and S7, the 16S and 23S rRNA and the P-site containing tRNA(fMet).</text>
</comment>
<dbReference type="InterPro" id="IPR027417">
    <property type="entry name" value="P-loop_NTPase"/>
</dbReference>
<evidence type="ECO:0000313" key="14">
    <source>
        <dbReference type="EMBL" id="SNR81597.1"/>
    </source>
</evidence>
<keyword evidence="9 12" id="KW-0810">Translation regulation</keyword>
<keyword evidence="4 12" id="KW-0699">rRNA-binding</keyword>
<dbReference type="NCBIfam" id="TIGR03719">
    <property type="entry name" value="ABC_ABC_ChvD"/>
    <property type="match status" value="1"/>
</dbReference>
<evidence type="ECO:0000256" key="6">
    <source>
        <dbReference type="ARBA" id="ARBA00022741"/>
    </source>
</evidence>
<comment type="subcellular location">
    <subcellularLocation>
        <location evidence="12">Cytoplasm</location>
    </subcellularLocation>
    <text evidence="12">Associates with ribosomes and polysomes.</text>
</comment>
<dbReference type="PANTHER" id="PTHR43858">
    <property type="entry name" value="ENERGY-DEPENDENT TRANSLATIONAL THROTTLE PROTEIN ETTA"/>
    <property type="match status" value="1"/>
</dbReference>
<evidence type="ECO:0000256" key="1">
    <source>
        <dbReference type="ARBA" id="ARBA00005868"/>
    </source>
</evidence>
<keyword evidence="8 12" id="KW-0067">ATP-binding</keyword>
<dbReference type="GO" id="GO:0005737">
    <property type="term" value="C:cytoplasm"/>
    <property type="evidence" value="ECO:0007669"/>
    <property type="project" value="UniProtKB-SubCell"/>
</dbReference>
<evidence type="ECO:0000256" key="7">
    <source>
        <dbReference type="ARBA" id="ARBA00022801"/>
    </source>
</evidence>
<dbReference type="GO" id="GO:0006412">
    <property type="term" value="P:translation"/>
    <property type="evidence" value="ECO:0007669"/>
    <property type="project" value="UniProtKB-KW"/>
</dbReference>
<comment type="similarity">
    <text evidence="1 12">Belongs to the ABC transporter superfamily. ABCF family. Translational throttle EttA subfamily.</text>
</comment>
<evidence type="ECO:0000256" key="3">
    <source>
        <dbReference type="ARBA" id="ARBA00022555"/>
    </source>
</evidence>
<dbReference type="FunFam" id="3.40.50.300:FF:000011">
    <property type="entry name" value="Putative ABC transporter ATP-binding component"/>
    <property type="match status" value="1"/>
</dbReference>
<name>A0A238ZE19_9RHOB</name>
<evidence type="ECO:0000256" key="10">
    <source>
        <dbReference type="ARBA" id="ARBA00022884"/>
    </source>
</evidence>
<dbReference type="InterPro" id="IPR017871">
    <property type="entry name" value="ABC_transporter-like_CS"/>
</dbReference>
<evidence type="ECO:0000259" key="13">
    <source>
        <dbReference type="PROSITE" id="PS50893"/>
    </source>
</evidence>
<keyword evidence="10 12" id="KW-0694">RNA-binding</keyword>
<proteinExistence type="inferred from homology"/>
<organism evidence="14 15">
    <name type="scientific">Puniceibacterium sediminis</name>
    <dbReference type="NCBI Taxonomy" id="1608407"/>
    <lineage>
        <taxon>Bacteria</taxon>
        <taxon>Pseudomonadati</taxon>
        <taxon>Pseudomonadota</taxon>
        <taxon>Alphaproteobacteria</taxon>
        <taxon>Rhodobacterales</taxon>
        <taxon>Paracoccaceae</taxon>
        <taxon>Puniceibacterium</taxon>
    </lineage>
</organism>
<keyword evidence="11 12" id="KW-0648">Protein biosynthesis</keyword>
<dbReference type="EC" id="3.6.1.-" evidence="12"/>
<sequence length="551" mass="61207">MAAYQYVYHMDGVSKTYPGGKKCFENIKLNFLPGVKIGVVGINGSGKSTLMKIMAGYDKDFTGEAWVAEGAKVGYLPQEPDLDPKLDVRGNVMLGVAAKKAKLDKYNELAMNYSDETADEMASLQDQIDAENLWDLDSQIDVALEALRCPPDDADVTTLSGGERRRVALCKLLLEAPEMLLLDEPTNHLDAETIAWLQQHLIDYKGTILIVTHDRYFLDSITSWILELDRGRGIPYEGNYSAWLDQKAKRLLQEARDDKAKQKTLERELAWIRQGAKARQAKSKARISSYEKMADQSVKERVGKAQIVIPNGPRLGSKVLEIEHLSKSMGDRLLIDDLTFSLPPGGIIGVIGPNGAGKSTLFKMITGHEKPDSGTVSLGDTVQMSYVDQSRDDLSPDDNVWMAISGGAELITLGDAEINSRAYCGAFNFKGSDQQKKVGLLSGGERNRVHMARLLKEGGNLLLLDEPTNDLDVETLRALEDALVDFAGCAVVISHDRFFLDRICTHMLAFEGDGHVEWFEGNFEDYEEDKKLRLGEDAAEPKRMKHKKFTR</sequence>
<dbReference type="Pfam" id="PF00005">
    <property type="entry name" value="ABC_tran"/>
    <property type="match status" value="2"/>
</dbReference>
<dbReference type="HAMAP" id="MF_00847">
    <property type="entry name" value="EttA"/>
    <property type="match status" value="1"/>
</dbReference>
<comment type="catalytic activity">
    <reaction evidence="12">
        <text>ATP + H2O = ADP + phosphate + H(+)</text>
        <dbReference type="Rhea" id="RHEA:13065"/>
        <dbReference type="ChEBI" id="CHEBI:15377"/>
        <dbReference type="ChEBI" id="CHEBI:15378"/>
        <dbReference type="ChEBI" id="CHEBI:30616"/>
        <dbReference type="ChEBI" id="CHEBI:43474"/>
        <dbReference type="ChEBI" id="CHEBI:456216"/>
    </reaction>
</comment>
<dbReference type="SUPFAM" id="SSF52540">
    <property type="entry name" value="P-loop containing nucleoside triphosphate hydrolases"/>
    <property type="match status" value="2"/>
</dbReference>
<dbReference type="PROSITE" id="PS50893">
    <property type="entry name" value="ABC_TRANSPORTER_2"/>
    <property type="match status" value="2"/>
</dbReference>
<evidence type="ECO:0000256" key="9">
    <source>
        <dbReference type="ARBA" id="ARBA00022845"/>
    </source>
</evidence>
<evidence type="ECO:0000256" key="12">
    <source>
        <dbReference type="HAMAP-Rule" id="MF_00847"/>
    </source>
</evidence>
<dbReference type="GO" id="GO:0019843">
    <property type="term" value="F:rRNA binding"/>
    <property type="evidence" value="ECO:0007669"/>
    <property type="project" value="UniProtKB-UniRule"/>
</dbReference>
<feature type="region of interest" description="PtIM" evidence="12">
    <location>
        <begin position="238"/>
        <end position="318"/>
    </location>
</feature>
<dbReference type="GO" id="GO:0005524">
    <property type="term" value="F:ATP binding"/>
    <property type="evidence" value="ECO:0007669"/>
    <property type="project" value="UniProtKB-UniRule"/>
</dbReference>
<dbReference type="InterPro" id="IPR003439">
    <property type="entry name" value="ABC_transporter-like_ATP-bd"/>
</dbReference>
<dbReference type="Proteomes" id="UP000198417">
    <property type="component" value="Unassembled WGS sequence"/>
</dbReference>
<dbReference type="PROSITE" id="PS00211">
    <property type="entry name" value="ABC_TRANSPORTER_1"/>
    <property type="match status" value="1"/>
</dbReference>
<evidence type="ECO:0000256" key="5">
    <source>
        <dbReference type="ARBA" id="ARBA00022737"/>
    </source>
</evidence>
<feature type="domain" description="ABC transporter" evidence="13">
    <location>
        <begin position="320"/>
        <end position="538"/>
    </location>
</feature>
<evidence type="ECO:0000256" key="11">
    <source>
        <dbReference type="ARBA" id="ARBA00022917"/>
    </source>
</evidence>
<dbReference type="Gene3D" id="3.40.50.300">
    <property type="entry name" value="P-loop containing nucleotide triphosphate hydrolases"/>
    <property type="match status" value="2"/>
</dbReference>
<dbReference type="NCBIfam" id="NF008775">
    <property type="entry name" value="PRK11819.1"/>
    <property type="match status" value="1"/>
</dbReference>
<dbReference type="InterPro" id="IPR022374">
    <property type="entry name" value="EttA"/>
</dbReference>
<feature type="binding site" evidence="12">
    <location>
        <begin position="352"/>
        <end position="359"/>
    </location>
    <ligand>
        <name>ATP</name>
        <dbReference type="ChEBI" id="CHEBI:30616"/>
        <label>2</label>
    </ligand>
</feature>
<dbReference type="PANTHER" id="PTHR43858:SF1">
    <property type="entry name" value="ABC TRANSPORTER-RELATED PROTEIN"/>
    <property type="match status" value="1"/>
</dbReference>